<dbReference type="STRING" id="542762.A0A4S4DB15"/>
<feature type="domain" description="GST C-terminal" evidence="7">
    <location>
        <begin position="89"/>
        <end position="212"/>
    </location>
</feature>
<dbReference type="EMBL" id="SDRB02011993">
    <property type="protein sequence ID" value="THF99273.1"/>
    <property type="molecule type" value="Genomic_DNA"/>
</dbReference>
<keyword evidence="3" id="KW-0808">Transferase</keyword>
<dbReference type="FunFam" id="1.20.1050.10:FF:000012">
    <property type="entry name" value="Tau class glutathione S-transferase"/>
    <property type="match status" value="1"/>
</dbReference>
<name>A0A4S4DB15_CAMSN</name>
<protein>
    <recommendedName>
        <fullName evidence="5">Probable glutathione S-transferase</fullName>
        <ecNumber evidence="2">2.5.1.18</ecNumber>
    </recommendedName>
</protein>
<dbReference type="Pfam" id="PF00043">
    <property type="entry name" value="GST_C"/>
    <property type="match status" value="1"/>
</dbReference>
<reference evidence="8 9" key="1">
    <citation type="journal article" date="2018" name="Proc. Natl. Acad. Sci. U.S.A.">
        <title>Draft genome sequence of Camellia sinensis var. sinensis provides insights into the evolution of the tea genome and tea quality.</title>
        <authorList>
            <person name="Wei C."/>
            <person name="Yang H."/>
            <person name="Wang S."/>
            <person name="Zhao J."/>
            <person name="Liu C."/>
            <person name="Gao L."/>
            <person name="Xia E."/>
            <person name="Lu Y."/>
            <person name="Tai Y."/>
            <person name="She G."/>
            <person name="Sun J."/>
            <person name="Cao H."/>
            <person name="Tong W."/>
            <person name="Gao Q."/>
            <person name="Li Y."/>
            <person name="Deng W."/>
            <person name="Jiang X."/>
            <person name="Wang W."/>
            <person name="Chen Q."/>
            <person name="Zhang S."/>
            <person name="Li H."/>
            <person name="Wu J."/>
            <person name="Wang P."/>
            <person name="Li P."/>
            <person name="Shi C."/>
            <person name="Zheng F."/>
            <person name="Jian J."/>
            <person name="Huang B."/>
            <person name="Shan D."/>
            <person name="Shi M."/>
            <person name="Fang C."/>
            <person name="Yue Y."/>
            <person name="Li F."/>
            <person name="Li D."/>
            <person name="Wei S."/>
            <person name="Han B."/>
            <person name="Jiang C."/>
            <person name="Yin Y."/>
            <person name="Xia T."/>
            <person name="Zhang Z."/>
            <person name="Bennetzen J.L."/>
            <person name="Zhao S."/>
            <person name="Wan X."/>
        </authorList>
    </citation>
    <scope>NUCLEOTIDE SEQUENCE [LARGE SCALE GENOMIC DNA]</scope>
    <source>
        <strain evidence="9">cv. Shuchazao</strain>
        <tissue evidence="8">Leaf</tissue>
    </source>
</reference>
<dbReference type="SMR" id="A0A4S4DB15"/>
<dbReference type="FunFam" id="3.40.30.10:FF:000014">
    <property type="entry name" value="Tau class glutathione S-transferase"/>
    <property type="match status" value="1"/>
</dbReference>
<keyword evidence="9" id="KW-1185">Reference proteome</keyword>
<evidence type="ECO:0000313" key="9">
    <source>
        <dbReference type="Proteomes" id="UP000306102"/>
    </source>
</evidence>
<dbReference type="InterPro" id="IPR036282">
    <property type="entry name" value="Glutathione-S-Trfase_C_sf"/>
</dbReference>
<dbReference type="SUPFAM" id="SSF52833">
    <property type="entry name" value="Thioredoxin-like"/>
    <property type="match status" value="1"/>
</dbReference>
<sequence length="226" mass="26399">MEKGQEVKLLGSSVSPFVYRVRWALKLKNIQYEYLEQDVFNKSNLLLTCNPIFRKVPVLLHNDKPICESLIIIEYIDHIWKHNPILPEDPYERAKARFWAKFVEEKFTEVVKKVLLLDGEQQEMEVKNAKEALEIVEGELKGKKFFGGETIGYLDLVMGFIAIGLDIIEEVSCVKMVDSLKYPSFIKWMEDFLELPLIKECSPNRDELVLYFRKIRQLKLALAAKK</sequence>
<evidence type="ECO:0000313" key="8">
    <source>
        <dbReference type="EMBL" id="THF99273.1"/>
    </source>
</evidence>
<dbReference type="SFLD" id="SFLDG01152">
    <property type="entry name" value="Main.3:_Omega-_and_Tau-like"/>
    <property type="match status" value="1"/>
</dbReference>
<dbReference type="GO" id="GO:0005737">
    <property type="term" value="C:cytoplasm"/>
    <property type="evidence" value="ECO:0007669"/>
    <property type="project" value="TreeGrafter"/>
</dbReference>
<dbReference type="GO" id="GO:0004364">
    <property type="term" value="F:glutathione transferase activity"/>
    <property type="evidence" value="ECO:0007669"/>
    <property type="project" value="UniProtKB-EC"/>
</dbReference>
<dbReference type="InterPro" id="IPR040079">
    <property type="entry name" value="Glutathione_S-Trfase"/>
</dbReference>
<dbReference type="InterPro" id="IPR004045">
    <property type="entry name" value="Glutathione_S-Trfase_N"/>
</dbReference>
<dbReference type="GO" id="GO:0006749">
    <property type="term" value="P:glutathione metabolic process"/>
    <property type="evidence" value="ECO:0007669"/>
    <property type="project" value="InterPro"/>
</dbReference>
<dbReference type="PROSITE" id="PS50404">
    <property type="entry name" value="GST_NTER"/>
    <property type="match status" value="1"/>
</dbReference>
<organism evidence="8 9">
    <name type="scientific">Camellia sinensis var. sinensis</name>
    <name type="common">China tea</name>
    <dbReference type="NCBI Taxonomy" id="542762"/>
    <lineage>
        <taxon>Eukaryota</taxon>
        <taxon>Viridiplantae</taxon>
        <taxon>Streptophyta</taxon>
        <taxon>Embryophyta</taxon>
        <taxon>Tracheophyta</taxon>
        <taxon>Spermatophyta</taxon>
        <taxon>Magnoliopsida</taxon>
        <taxon>eudicotyledons</taxon>
        <taxon>Gunneridae</taxon>
        <taxon>Pentapetalae</taxon>
        <taxon>asterids</taxon>
        <taxon>Ericales</taxon>
        <taxon>Theaceae</taxon>
        <taxon>Camellia</taxon>
    </lineage>
</organism>
<gene>
    <name evidence="8" type="ORF">TEA_017110</name>
</gene>
<evidence type="ECO:0000256" key="1">
    <source>
        <dbReference type="ARBA" id="ARBA00009929"/>
    </source>
</evidence>
<dbReference type="AlphaFoldDB" id="A0A4S4DB15"/>
<evidence type="ECO:0000256" key="2">
    <source>
        <dbReference type="ARBA" id="ARBA00012452"/>
    </source>
</evidence>
<evidence type="ECO:0000256" key="4">
    <source>
        <dbReference type="ARBA" id="ARBA00047960"/>
    </source>
</evidence>
<proteinExistence type="inferred from homology"/>
<dbReference type="EC" id="2.5.1.18" evidence="2"/>
<dbReference type="SFLD" id="SFLDG00358">
    <property type="entry name" value="Main_(cytGST)"/>
    <property type="match status" value="1"/>
</dbReference>
<dbReference type="CDD" id="cd03058">
    <property type="entry name" value="GST_N_Tau"/>
    <property type="match status" value="1"/>
</dbReference>
<comment type="similarity">
    <text evidence="1">Belongs to the GST superfamily. HSP26 family.</text>
</comment>
<evidence type="ECO:0000259" key="6">
    <source>
        <dbReference type="PROSITE" id="PS50404"/>
    </source>
</evidence>
<feature type="domain" description="GST N-terminal" evidence="6">
    <location>
        <begin position="5"/>
        <end position="84"/>
    </location>
</feature>
<dbReference type="Proteomes" id="UP000306102">
    <property type="component" value="Unassembled WGS sequence"/>
</dbReference>
<dbReference type="PROSITE" id="PS50405">
    <property type="entry name" value="GST_CTER"/>
    <property type="match status" value="1"/>
</dbReference>
<dbReference type="Pfam" id="PF02798">
    <property type="entry name" value="GST_N"/>
    <property type="match status" value="1"/>
</dbReference>
<evidence type="ECO:0000256" key="5">
    <source>
        <dbReference type="ARBA" id="ARBA00071370"/>
    </source>
</evidence>
<dbReference type="Gene3D" id="1.20.1050.10">
    <property type="match status" value="1"/>
</dbReference>
<dbReference type="SFLD" id="SFLDS00019">
    <property type="entry name" value="Glutathione_Transferase_(cytos"/>
    <property type="match status" value="1"/>
</dbReference>
<dbReference type="CDD" id="cd03185">
    <property type="entry name" value="GST_C_Tau"/>
    <property type="match status" value="1"/>
</dbReference>
<evidence type="ECO:0000259" key="7">
    <source>
        <dbReference type="PROSITE" id="PS50405"/>
    </source>
</evidence>
<accession>A0A4S4DB15</accession>
<comment type="caution">
    <text evidence="8">The sequence shown here is derived from an EMBL/GenBank/DDBJ whole genome shotgun (WGS) entry which is preliminary data.</text>
</comment>
<dbReference type="Gene3D" id="3.40.30.10">
    <property type="entry name" value="Glutaredoxin"/>
    <property type="match status" value="1"/>
</dbReference>
<evidence type="ECO:0000256" key="3">
    <source>
        <dbReference type="ARBA" id="ARBA00022679"/>
    </source>
</evidence>
<dbReference type="InterPro" id="IPR010987">
    <property type="entry name" value="Glutathione-S-Trfase_C-like"/>
</dbReference>
<dbReference type="InterPro" id="IPR004046">
    <property type="entry name" value="GST_C"/>
</dbReference>
<dbReference type="PANTHER" id="PTHR11260:SF676">
    <property type="entry name" value="GLUTATHIONE S-TRANSFERASE U8"/>
    <property type="match status" value="1"/>
</dbReference>
<dbReference type="InterPro" id="IPR045074">
    <property type="entry name" value="GST_C_Tau"/>
</dbReference>
<dbReference type="InterPro" id="IPR045073">
    <property type="entry name" value="Omega/Tau-like"/>
</dbReference>
<comment type="catalytic activity">
    <reaction evidence="4">
        <text>RX + glutathione = an S-substituted glutathione + a halide anion + H(+)</text>
        <dbReference type="Rhea" id="RHEA:16437"/>
        <dbReference type="ChEBI" id="CHEBI:15378"/>
        <dbReference type="ChEBI" id="CHEBI:16042"/>
        <dbReference type="ChEBI" id="CHEBI:17792"/>
        <dbReference type="ChEBI" id="CHEBI:57925"/>
        <dbReference type="ChEBI" id="CHEBI:90779"/>
        <dbReference type="EC" id="2.5.1.18"/>
    </reaction>
</comment>
<dbReference type="PANTHER" id="PTHR11260">
    <property type="entry name" value="GLUTATHIONE S-TRANSFERASE, GST, SUPERFAMILY, GST DOMAIN CONTAINING"/>
    <property type="match status" value="1"/>
</dbReference>
<dbReference type="SUPFAM" id="SSF47616">
    <property type="entry name" value="GST C-terminal domain-like"/>
    <property type="match status" value="1"/>
</dbReference>
<dbReference type="InterPro" id="IPR036249">
    <property type="entry name" value="Thioredoxin-like_sf"/>
</dbReference>